<evidence type="ECO:0000313" key="1">
    <source>
        <dbReference type="EMBL" id="PHT80858.1"/>
    </source>
</evidence>
<dbReference type="OMA" id="CNVSCEL"/>
<gene>
    <name evidence="1" type="ORF">T459_13873</name>
</gene>
<evidence type="ECO:0000313" key="2">
    <source>
        <dbReference type="Proteomes" id="UP000222542"/>
    </source>
</evidence>
<dbReference type="PANTHER" id="PTHR33312:SF29">
    <property type="entry name" value="MEMBRANE-ASSOCIATED KINASE REGULATOR 4-RELATED"/>
    <property type="match status" value="1"/>
</dbReference>
<dbReference type="AlphaFoldDB" id="A0A2G2ZFU5"/>
<comment type="caution">
    <text evidence="1">The sequence shown here is derived from an EMBL/GenBank/DDBJ whole genome shotgun (WGS) entry which is preliminary data.</text>
</comment>
<dbReference type="Gramene" id="PHT80858">
    <property type="protein sequence ID" value="PHT80858"/>
    <property type="gene ID" value="T459_13873"/>
</dbReference>
<dbReference type="EMBL" id="AYRZ02000005">
    <property type="protein sequence ID" value="PHT80858.1"/>
    <property type="molecule type" value="Genomic_DNA"/>
</dbReference>
<sequence>MEDTQIYDHSRCDNNVEEDYIELEVIGSSNSTISLFHFKNPSPPPQQEEARSSEFEFQMLPNFIDRNTTSSTADELFHNGKLLPLDHISLHHNNPITNKFLHVGKNIVESCNVSHQDYFFDYSKSSKYHHVSKSFDDFDQSLSTWKQPLAQLQGITTRYNNSPMRPGPSSNCPQSGSFSAPGYPFCQSCHASRKLNQEEYYYSTNDESTSKTSKNLLVGESFGDFDQSLDTPFCQSCHVSRELINQEEHYYNSTHDKKSTSKILHVSKSFDDLKLSFDTPFFQSCHVSGELSNQEDYYYSFGYSTDGESSRKSKWPKGSLTRKLRLIKQLSFDHSKLKCLINTSVNKLVAKKEYIGKNIHHKKSSFAGAIKRLLATKSCSSKSTSNVNIQEMHLIVRRDHVYGEVDPIQAAIAYCKNSRKSNVSDNTIELGRSLSPSKIMFEEQERKGLCRG</sequence>
<protein>
    <submittedName>
        <fullName evidence="1">Uncharacterized protein</fullName>
    </submittedName>
</protein>
<dbReference type="GO" id="GO:0019210">
    <property type="term" value="F:kinase inhibitor activity"/>
    <property type="evidence" value="ECO:0007669"/>
    <property type="project" value="InterPro"/>
</dbReference>
<dbReference type="GO" id="GO:0005886">
    <property type="term" value="C:plasma membrane"/>
    <property type="evidence" value="ECO:0007669"/>
    <property type="project" value="InterPro"/>
</dbReference>
<proteinExistence type="predicted"/>
<dbReference type="PANTHER" id="PTHR33312">
    <property type="entry name" value="MEMBRANE-ASSOCIATED KINASE REGULATOR 4-RELATED"/>
    <property type="match status" value="1"/>
</dbReference>
<reference evidence="1 2" key="1">
    <citation type="journal article" date="2014" name="Nat. Genet.">
        <title>Genome sequence of the hot pepper provides insights into the evolution of pungency in Capsicum species.</title>
        <authorList>
            <person name="Kim S."/>
            <person name="Park M."/>
            <person name="Yeom S.I."/>
            <person name="Kim Y.M."/>
            <person name="Lee J.M."/>
            <person name="Lee H.A."/>
            <person name="Seo E."/>
            <person name="Choi J."/>
            <person name="Cheong K."/>
            <person name="Kim K.T."/>
            <person name="Jung K."/>
            <person name="Lee G.W."/>
            <person name="Oh S.K."/>
            <person name="Bae C."/>
            <person name="Kim S.B."/>
            <person name="Lee H.Y."/>
            <person name="Kim S.Y."/>
            <person name="Kim M.S."/>
            <person name="Kang B.C."/>
            <person name="Jo Y.D."/>
            <person name="Yang H.B."/>
            <person name="Jeong H.J."/>
            <person name="Kang W.H."/>
            <person name="Kwon J.K."/>
            <person name="Shin C."/>
            <person name="Lim J.Y."/>
            <person name="Park J.H."/>
            <person name="Huh J.H."/>
            <person name="Kim J.S."/>
            <person name="Kim B.D."/>
            <person name="Cohen O."/>
            <person name="Paran I."/>
            <person name="Suh M.C."/>
            <person name="Lee S.B."/>
            <person name="Kim Y.K."/>
            <person name="Shin Y."/>
            <person name="Noh S.J."/>
            <person name="Park J."/>
            <person name="Seo Y.S."/>
            <person name="Kwon S.Y."/>
            <person name="Kim H.A."/>
            <person name="Park J.M."/>
            <person name="Kim H.J."/>
            <person name="Choi S.B."/>
            <person name="Bosland P.W."/>
            <person name="Reeves G."/>
            <person name="Jo S.H."/>
            <person name="Lee B.W."/>
            <person name="Cho H.T."/>
            <person name="Choi H.S."/>
            <person name="Lee M.S."/>
            <person name="Yu Y."/>
            <person name="Do Choi Y."/>
            <person name="Park B.S."/>
            <person name="van Deynze A."/>
            <person name="Ashrafi H."/>
            <person name="Hill T."/>
            <person name="Kim W.T."/>
            <person name="Pai H.S."/>
            <person name="Ahn H.K."/>
            <person name="Yeam I."/>
            <person name="Giovannoni J.J."/>
            <person name="Rose J.K."/>
            <person name="Sorensen I."/>
            <person name="Lee S.J."/>
            <person name="Kim R.W."/>
            <person name="Choi I.Y."/>
            <person name="Choi B.S."/>
            <person name="Lim J.S."/>
            <person name="Lee Y.H."/>
            <person name="Choi D."/>
        </authorList>
    </citation>
    <scope>NUCLEOTIDE SEQUENCE [LARGE SCALE GENOMIC DNA]</scope>
    <source>
        <strain evidence="2">cv. CM334</strain>
    </source>
</reference>
<dbReference type="InterPro" id="IPR039620">
    <property type="entry name" value="BKI1/MAKR1/3/4"/>
</dbReference>
<reference evidence="1 2" key="2">
    <citation type="journal article" date="2017" name="Genome Biol.">
        <title>New reference genome sequences of hot pepper reveal the massive evolution of plant disease-resistance genes by retroduplication.</title>
        <authorList>
            <person name="Kim S."/>
            <person name="Park J."/>
            <person name="Yeom S.I."/>
            <person name="Kim Y.M."/>
            <person name="Seo E."/>
            <person name="Kim K.T."/>
            <person name="Kim M.S."/>
            <person name="Lee J.M."/>
            <person name="Cheong K."/>
            <person name="Shin H.S."/>
            <person name="Kim S.B."/>
            <person name="Han K."/>
            <person name="Lee J."/>
            <person name="Park M."/>
            <person name="Lee H.A."/>
            <person name="Lee H.Y."/>
            <person name="Lee Y."/>
            <person name="Oh S."/>
            <person name="Lee J.H."/>
            <person name="Choi E."/>
            <person name="Choi E."/>
            <person name="Lee S.E."/>
            <person name="Jeon J."/>
            <person name="Kim H."/>
            <person name="Choi G."/>
            <person name="Song H."/>
            <person name="Lee J."/>
            <person name="Lee S.C."/>
            <person name="Kwon J.K."/>
            <person name="Lee H.Y."/>
            <person name="Koo N."/>
            <person name="Hong Y."/>
            <person name="Kim R.W."/>
            <person name="Kang W.H."/>
            <person name="Huh J.H."/>
            <person name="Kang B.C."/>
            <person name="Yang T.J."/>
            <person name="Lee Y.H."/>
            <person name="Bennetzen J.L."/>
            <person name="Choi D."/>
        </authorList>
    </citation>
    <scope>NUCLEOTIDE SEQUENCE [LARGE SCALE GENOMIC DNA]</scope>
    <source>
        <strain evidence="2">cv. CM334</strain>
    </source>
</reference>
<name>A0A2G2ZFU5_CAPAN</name>
<organism evidence="1 2">
    <name type="scientific">Capsicum annuum</name>
    <name type="common">Capsicum pepper</name>
    <dbReference type="NCBI Taxonomy" id="4072"/>
    <lineage>
        <taxon>Eukaryota</taxon>
        <taxon>Viridiplantae</taxon>
        <taxon>Streptophyta</taxon>
        <taxon>Embryophyta</taxon>
        <taxon>Tracheophyta</taxon>
        <taxon>Spermatophyta</taxon>
        <taxon>Magnoliopsida</taxon>
        <taxon>eudicotyledons</taxon>
        <taxon>Gunneridae</taxon>
        <taxon>Pentapetalae</taxon>
        <taxon>asterids</taxon>
        <taxon>lamiids</taxon>
        <taxon>Solanales</taxon>
        <taxon>Solanaceae</taxon>
        <taxon>Solanoideae</taxon>
        <taxon>Capsiceae</taxon>
        <taxon>Capsicum</taxon>
    </lineage>
</organism>
<accession>A0A2G2ZFU5</accession>
<keyword evidence="2" id="KW-1185">Reference proteome</keyword>
<dbReference type="Proteomes" id="UP000222542">
    <property type="component" value="Unassembled WGS sequence"/>
</dbReference>